<organism evidence="2 3">
    <name type="scientific">Paxillus rubicundulus Ve08.2h10</name>
    <dbReference type="NCBI Taxonomy" id="930991"/>
    <lineage>
        <taxon>Eukaryota</taxon>
        <taxon>Fungi</taxon>
        <taxon>Dikarya</taxon>
        <taxon>Basidiomycota</taxon>
        <taxon>Agaricomycotina</taxon>
        <taxon>Agaricomycetes</taxon>
        <taxon>Agaricomycetidae</taxon>
        <taxon>Boletales</taxon>
        <taxon>Paxilineae</taxon>
        <taxon>Paxillaceae</taxon>
        <taxon>Paxillus</taxon>
    </lineage>
</organism>
<dbReference type="AlphaFoldDB" id="A0A0D0DF56"/>
<evidence type="ECO:0000256" key="1">
    <source>
        <dbReference type="SAM" id="MobiDB-lite"/>
    </source>
</evidence>
<name>A0A0D0DF56_9AGAM</name>
<dbReference type="InParanoid" id="A0A0D0DF56"/>
<proteinExistence type="predicted"/>
<dbReference type="Proteomes" id="UP000054538">
    <property type="component" value="Unassembled WGS sequence"/>
</dbReference>
<sequence>MDAPPLSANKDDQPSASTSTSGHCAESSLKSQGKHRKLDSGNSPRWHKRVRHLVHWFLNLEAQHEDNEEETTDEEEQDPFFIPDGTIEDSLIPSTAGPSHYTRVVNTIAQRFKDSTGDRSEDPLSDDEDMTVLDTTGIWEMIRDWLTDFQYGKYLNIQYWEDFVLDLAFKGVDERQALFKSIALDKHCCRLTHYVSPVVPRPTSIPPPFPSVSPASLPSQGETVTKMWFVRIMPTSSASYIASMWNKASLAASKHKLLWGHVTISMPDPSTFIHVLPLSHSSSVNFYSLVPAEEYICLFGVAALEPQVPGWYKFLKHGMCKGNLTYALSYDAASSCLNILLASQYLPDPTCRDHDNKISQDQKAHCLFKPKLYGGAVQPSICGMACYSYKRHTYISSLLLLQLTKTQVEPVLTPSPHQIALHVGSMVDPAFMAITHACYNWQF</sequence>
<accession>A0A0D0DF56</accession>
<dbReference type="EMBL" id="KN827570">
    <property type="protein sequence ID" value="KIK76290.1"/>
    <property type="molecule type" value="Genomic_DNA"/>
</dbReference>
<keyword evidence="3" id="KW-1185">Reference proteome</keyword>
<feature type="region of interest" description="Disordered" evidence="1">
    <location>
        <begin position="64"/>
        <end position="88"/>
    </location>
</feature>
<evidence type="ECO:0000313" key="3">
    <source>
        <dbReference type="Proteomes" id="UP000054538"/>
    </source>
</evidence>
<reference evidence="2 3" key="1">
    <citation type="submission" date="2014-04" db="EMBL/GenBank/DDBJ databases">
        <authorList>
            <consortium name="DOE Joint Genome Institute"/>
            <person name="Kuo A."/>
            <person name="Kohler A."/>
            <person name="Jargeat P."/>
            <person name="Nagy L.G."/>
            <person name="Floudas D."/>
            <person name="Copeland A."/>
            <person name="Barry K.W."/>
            <person name="Cichocki N."/>
            <person name="Veneault-Fourrey C."/>
            <person name="LaButti K."/>
            <person name="Lindquist E.A."/>
            <person name="Lipzen A."/>
            <person name="Lundell T."/>
            <person name="Morin E."/>
            <person name="Murat C."/>
            <person name="Sun H."/>
            <person name="Tunlid A."/>
            <person name="Henrissat B."/>
            <person name="Grigoriev I.V."/>
            <person name="Hibbett D.S."/>
            <person name="Martin F."/>
            <person name="Nordberg H.P."/>
            <person name="Cantor M.N."/>
            <person name="Hua S.X."/>
        </authorList>
    </citation>
    <scope>NUCLEOTIDE SEQUENCE [LARGE SCALE GENOMIC DNA]</scope>
    <source>
        <strain evidence="2 3">Ve08.2h10</strain>
    </source>
</reference>
<feature type="region of interest" description="Disordered" evidence="1">
    <location>
        <begin position="1"/>
        <end position="44"/>
    </location>
</feature>
<feature type="compositionally biased region" description="Acidic residues" evidence="1">
    <location>
        <begin position="66"/>
        <end position="78"/>
    </location>
</feature>
<dbReference type="HOGENOM" id="CLU_046736_0_0_1"/>
<reference evidence="3" key="2">
    <citation type="submission" date="2015-01" db="EMBL/GenBank/DDBJ databases">
        <title>Evolutionary Origins and Diversification of the Mycorrhizal Mutualists.</title>
        <authorList>
            <consortium name="DOE Joint Genome Institute"/>
            <consortium name="Mycorrhizal Genomics Consortium"/>
            <person name="Kohler A."/>
            <person name="Kuo A."/>
            <person name="Nagy L.G."/>
            <person name="Floudas D."/>
            <person name="Copeland A."/>
            <person name="Barry K.W."/>
            <person name="Cichocki N."/>
            <person name="Veneault-Fourrey C."/>
            <person name="LaButti K."/>
            <person name="Lindquist E.A."/>
            <person name="Lipzen A."/>
            <person name="Lundell T."/>
            <person name="Morin E."/>
            <person name="Murat C."/>
            <person name="Riley R."/>
            <person name="Ohm R."/>
            <person name="Sun H."/>
            <person name="Tunlid A."/>
            <person name="Henrissat B."/>
            <person name="Grigoriev I.V."/>
            <person name="Hibbett D.S."/>
            <person name="Martin F."/>
        </authorList>
    </citation>
    <scope>NUCLEOTIDE SEQUENCE [LARGE SCALE GENOMIC DNA]</scope>
    <source>
        <strain evidence="3">Ve08.2h10</strain>
    </source>
</reference>
<gene>
    <name evidence="2" type="ORF">PAXRUDRAFT_18321</name>
</gene>
<dbReference type="OrthoDB" id="2704512at2759"/>
<protein>
    <submittedName>
        <fullName evidence="2">Uncharacterized protein</fullName>
    </submittedName>
</protein>
<evidence type="ECO:0000313" key="2">
    <source>
        <dbReference type="EMBL" id="KIK76290.1"/>
    </source>
</evidence>